<dbReference type="PANTHER" id="PTHR43625:SF40">
    <property type="entry name" value="ALDO-KETO REDUCTASE YAKC [NADP(+)]"/>
    <property type="match status" value="1"/>
</dbReference>
<dbReference type="InterPro" id="IPR050791">
    <property type="entry name" value="Aldo-Keto_reductase"/>
</dbReference>
<name>A0ABY4XCR0_9SPHN</name>
<dbReference type="PANTHER" id="PTHR43625">
    <property type="entry name" value="AFLATOXIN B1 ALDEHYDE REDUCTASE"/>
    <property type="match status" value="1"/>
</dbReference>
<evidence type="ECO:0000313" key="3">
    <source>
        <dbReference type="EMBL" id="USI74685.1"/>
    </source>
</evidence>
<feature type="domain" description="NADP-dependent oxidoreductase" evidence="2">
    <location>
        <begin position="11"/>
        <end position="290"/>
    </location>
</feature>
<evidence type="ECO:0000259" key="2">
    <source>
        <dbReference type="Pfam" id="PF00248"/>
    </source>
</evidence>
<dbReference type="Gene3D" id="3.20.20.100">
    <property type="entry name" value="NADP-dependent oxidoreductase domain"/>
    <property type="match status" value="1"/>
</dbReference>
<dbReference type="InterPro" id="IPR020471">
    <property type="entry name" value="AKR"/>
</dbReference>
<dbReference type="Pfam" id="PF00248">
    <property type="entry name" value="Aldo_ket_red"/>
    <property type="match status" value="1"/>
</dbReference>
<keyword evidence="1" id="KW-0560">Oxidoreductase</keyword>
<dbReference type="PRINTS" id="PR00069">
    <property type="entry name" value="ALDKETRDTASE"/>
</dbReference>
<dbReference type="EMBL" id="CP084931">
    <property type="protein sequence ID" value="USI74685.1"/>
    <property type="molecule type" value="Genomic_DNA"/>
</dbReference>
<dbReference type="RefSeq" id="WP_252168499.1">
    <property type="nucleotide sequence ID" value="NZ_CP084931.1"/>
</dbReference>
<sequence length="319" mass="34167">MPLLRHLHVSPLGLGGMSLSGIYGKSDDEASIRTLQRAVDLGITFFDTATAYGSGHNETLFGRALRDRRSGLVIASKFTHGQAGEGKPKVDAKEAVAASLTRLGLEHIDLYYLHRVDPDVPVEESIGQLGRLVDEGKIGAVGISEASAAQLRRGNAVYPITALQSEFSLWTRDVEAEILPTARELGIGFVAYAPLGRGFLAGATPIDAEDRRNIHPRFKAEAIAANSRRRLVIEAVAQRLGVTGAQVSLAWVQAKQLVPIFGTRHIAHLEANWAANALVLDDATLAELDDAFPPGTTVGDRYPPEQLRQVPAAPVAAHG</sequence>
<dbReference type="SUPFAM" id="SSF51430">
    <property type="entry name" value="NAD(P)-linked oxidoreductase"/>
    <property type="match status" value="1"/>
</dbReference>
<evidence type="ECO:0000313" key="4">
    <source>
        <dbReference type="Proteomes" id="UP001056937"/>
    </source>
</evidence>
<accession>A0ABY4XCR0</accession>
<gene>
    <name evidence="3" type="ORF">LHA26_18215</name>
</gene>
<protein>
    <submittedName>
        <fullName evidence="3">Aldo/keto reductase</fullName>
    </submittedName>
</protein>
<dbReference type="InterPro" id="IPR023210">
    <property type="entry name" value="NADP_OxRdtase_dom"/>
</dbReference>
<keyword evidence="4" id="KW-1185">Reference proteome</keyword>
<dbReference type="Proteomes" id="UP001056937">
    <property type="component" value="Chromosome 2"/>
</dbReference>
<reference evidence="3" key="1">
    <citation type="journal article" date="2022" name="Toxins">
        <title>Genomic Analysis of Sphingopyxis sp. USTB-05 for Biodegrading Cyanobacterial Hepatotoxins.</title>
        <authorList>
            <person name="Liu C."/>
            <person name="Xu Q."/>
            <person name="Zhao Z."/>
            <person name="Zhang H."/>
            <person name="Liu X."/>
            <person name="Yin C."/>
            <person name="Liu Y."/>
            <person name="Yan H."/>
        </authorList>
    </citation>
    <scope>NUCLEOTIDE SEQUENCE</scope>
    <source>
        <strain evidence="3">NBD5</strain>
    </source>
</reference>
<dbReference type="InterPro" id="IPR036812">
    <property type="entry name" value="NAD(P)_OxRdtase_dom_sf"/>
</dbReference>
<organism evidence="3 4">
    <name type="scientific">Sphingomonas morindae</name>
    <dbReference type="NCBI Taxonomy" id="1541170"/>
    <lineage>
        <taxon>Bacteria</taxon>
        <taxon>Pseudomonadati</taxon>
        <taxon>Pseudomonadota</taxon>
        <taxon>Alphaproteobacteria</taxon>
        <taxon>Sphingomonadales</taxon>
        <taxon>Sphingomonadaceae</taxon>
        <taxon>Sphingomonas</taxon>
    </lineage>
</organism>
<proteinExistence type="predicted"/>
<evidence type="ECO:0000256" key="1">
    <source>
        <dbReference type="ARBA" id="ARBA00023002"/>
    </source>
</evidence>